<gene>
    <name evidence="2" type="ORF">EV196_107284</name>
</gene>
<evidence type="ECO:0000259" key="1">
    <source>
        <dbReference type="Pfam" id="PF04784"/>
    </source>
</evidence>
<dbReference type="Pfam" id="PF04784">
    <property type="entry name" value="DUF547"/>
    <property type="match status" value="1"/>
</dbReference>
<evidence type="ECO:0000313" key="3">
    <source>
        <dbReference type="Proteomes" id="UP000295455"/>
    </source>
</evidence>
<dbReference type="Proteomes" id="UP000295455">
    <property type="component" value="Unassembled WGS sequence"/>
</dbReference>
<reference evidence="2 3" key="1">
    <citation type="submission" date="2019-03" db="EMBL/GenBank/DDBJ databases">
        <title>Genomic Encyclopedia of Type Strains, Phase IV (KMG-IV): sequencing the most valuable type-strain genomes for metagenomic binning, comparative biology and taxonomic classification.</title>
        <authorList>
            <person name="Goeker M."/>
        </authorList>
    </citation>
    <scope>NUCLEOTIDE SEQUENCE [LARGE SCALE GENOMIC DNA]</scope>
    <source>
        <strain evidence="2 3">DSM 18792</strain>
    </source>
</reference>
<dbReference type="PANTHER" id="PTHR46361:SF3">
    <property type="entry name" value="ELECTRON CARRIER_ PROTEIN DISULFIDE OXIDOREDUCTASE"/>
    <property type="match status" value="1"/>
</dbReference>
<dbReference type="AlphaFoldDB" id="A0A4R1RF63"/>
<dbReference type="PANTHER" id="PTHR46361">
    <property type="entry name" value="ELECTRON CARRIER/ PROTEIN DISULFIDE OXIDOREDUCTASE"/>
    <property type="match status" value="1"/>
</dbReference>
<evidence type="ECO:0000313" key="2">
    <source>
        <dbReference type="EMBL" id="TCL64571.1"/>
    </source>
</evidence>
<name>A0A4R1RF63_9FLAO</name>
<proteinExistence type="predicted"/>
<dbReference type="RefSeq" id="WP_262711346.1">
    <property type="nucleotide sequence ID" value="NZ_OX156936.1"/>
</dbReference>
<dbReference type="PROSITE" id="PS51257">
    <property type="entry name" value="PROKAR_LIPOPROTEIN"/>
    <property type="match status" value="1"/>
</dbReference>
<feature type="domain" description="DUF547" evidence="1">
    <location>
        <begin position="2"/>
        <end position="42"/>
    </location>
</feature>
<protein>
    <submittedName>
        <fullName evidence="2">Uncharacterized protein DUF547</fullName>
    </submittedName>
</protein>
<dbReference type="InterPro" id="IPR006869">
    <property type="entry name" value="DUF547"/>
</dbReference>
<dbReference type="EMBL" id="SLUP01000007">
    <property type="protein sequence ID" value="TCL64571.1"/>
    <property type="molecule type" value="Genomic_DNA"/>
</dbReference>
<sequence length="103" mass="11972">MNEPRIHFAINCASYSCPNLLNEAYIESKIEKQLEHSAISFINDKTKNSIDRNKIEISKIFDWFSGDFKTNGTLIDFLNSYSSIKINANAKIKFKDYNWNLNN</sequence>
<keyword evidence="3" id="KW-1185">Reference proteome</keyword>
<accession>A0A4R1RF63</accession>
<organism evidence="2 3">
    <name type="scientific">Mariniflexile fucanivorans</name>
    <dbReference type="NCBI Taxonomy" id="264023"/>
    <lineage>
        <taxon>Bacteria</taxon>
        <taxon>Pseudomonadati</taxon>
        <taxon>Bacteroidota</taxon>
        <taxon>Flavobacteriia</taxon>
        <taxon>Flavobacteriales</taxon>
        <taxon>Flavobacteriaceae</taxon>
        <taxon>Mariniflexile</taxon>
    </lineage>
</organism>
<comment type="caution">
    <text evidence="2">The sequence shown here is derived from an EMBL/GenBank/DDBJ whole genome shotgun (WGS) entry which is preliminary data.</text>
</comment>